<dbReference type="AlphaFoldDB" id="A0A0A9C7A9"/>
<evidence type="ECO:0000313" key="1">
    <source>
        <dbReference type="EMBL" id="JAD70353.1"/>
    </source>
</evidence>
<proteinExistence type="predicted"/>
<reference evidence="1" key="1">
    <citation type="submission" date="2014-09" db="EMBL/GenBank/DDBJ databases">
        <authorList>
            <person name="Magalhaes I.L.F."/>
            <person name="Oliveira U."/>
            <person name="Santos F.R."/>
            <person name="Vidigal T.H.D.A."/>
            <person name="Brescovit A.D."/>
            <person name="Santos A.J."/>
        </authorList>
    </citation>
    <scope>NUCLEOTIDE SEQUENCE</scope>
    <source>
        <tissue evidence="1">Shoot tissue taken approximately 20 cm above the soil surface</tissue>
    </source>
</reference>
<protein>
    <submittedName>
        <fullName evidence="1">Uncharacterized protein</fullName>
    </submittedName>
</protein>
<dbReference type="EMBL" id="GBRH01227542">
    <property type="protein sequence ID" value="JAD70353.1"/>
    <property type="molecule type" value="Transcribed_RNA"/>
</dbReference>
<name>A0A0A9C7A9_ARUDO</name>
<reference evidence="1" key="2">
    <citation type="journal article" date="2015" name="Data Brief">
        <title>Shoot transcriptome of the giant reed, Arundo donax.</title>
        <authorList>
            <person name="Barrero R.A."/>
            <person name="Guerrero F.D."/>
            <person name="Moolhuijzen P."/>
            <person name="Goolsby J.A."/>
            <person name="Tidwell J."/>
            <person name="Bellgard S.E."/>
            <person name="Bellgard M.I."/>
        </authorList>
    </citation>
    <scope>NUCLEOTIDE SEQUENCE</scope>
    <source>
        <tissue evidence="1">Shoot tissue taken approximately 20 cm above the soil surface</tissue>
    </source>
</reference>
<organism evidence="1">
    <name type="scientific">Arundo donax</name>
    <name type="common">Giant reed</name>
    <name type="synonym">Donax arundinaceus</name>
    <dbReference type="NCBI Taxonomy" id="35708"/>
    <lineage>
        <taxon>Eukaryota</taxon>
        <taxon>Viridiplantae</taxon>
        <taxon>Streptophyta</taxon>
        <taxon>Embryophyta</taxon>
        <taxon>Tracheophyta</taxon>
        <taxon>Spermatophyta</taxon>
        <taxon>Magnoliopsida</taxon>
        <taxon>Liliopsida</taxon>
        <taxon>Poales</taxon>
        <taxon>Poaceae</taxon>
        <taxon>PACMAD clade</taxon>
        <taxon>Arundinoideae</taxon>
        <taxon>Arundineae</taxon>
        <taxon>Arundo</taxon>
    </lineage>
</organism>
<sequence length="40" mass="4211">MNGDDGECAVEGLHITANAGVDVALWAIRINGESLSLDWP</sequence>
<accession>A0A0A9C7A9</accession>